<evidence type="ECO:0000256" key="3">
    <source>
        <dbReference type="ARBA" id="ARBA00012790"/>
    </source>
</evidence>
<dbReference type="FunFam" id="2.70.150.10:FF:000016">
    <property type="entry name" value="Calcium-transporting P-type ATPase putative"/>
    <property type="match status" value="1"/>
</dbReference>
<feature type="transmembrane region" description="Helical" evidence="14">
    <location>
        <begin position="740"/>
        <end position="761"/>
    </location>
</feature>
<evidence type="ECO:0000256" key="5">
    <source>
        <dbReference type="ARBA" id="ARBA00022568"/>
    </source>
</evidence>
<keyword evidence="4" id="KW-1003">Cell membrane</keyword>
<feature type="transmembrane region" description="Helical" evidence="14">
    <location>
        <begin position="270"/>
        <end position="295"/>
    </location>
</feature>
<dbReference type="GO" id="GO:0005886">
    <property type="term" value="C:plasma membrane"/>
    <property type="evidence" value="ECO:0007669"/>
    <property type="project" value="UniProtKB-SubCell"/>
</dbReference>
<evidence type="ECO:0000256" key="1">
    <source>
        <dbReference type="ARBA" id="ARBA00004651"/>
    </source>
</evidence>
<keyword evidence="12 14" id="KW-0472">Membrane</keyword>
<dbReference type="CDD" id="cd02089">
    <property type="entry name" value="P-type_ATPase_Ca_prok"/>
    <property type="match status" value="1"/>
</dbReference>
<dbReference type="SUPFAM" id="SSF81665">
    <property type="entry name" value="Calcium ATPase, transmembrane domain M"/>
    <property type="match status" value="1"/>
</dbReference>
<keyword evidence="6 14" id="KW-0812">Transmembrane</keyword>
<dbReference type="PROSITE" id="PS00154">
    <property type="entry name" value="ATPASE_E1_E2"/>
    <property type="match status" value="1"/>
</dbReference>
<dbReference type="InterPro" id="IPR044492">
    <property type="entry name" value="P_typ_ATPase_HD_dom"/>
</dbReference>
<comment type="subcellular location">
    <subcellularLocation>
        <location evidence="1">Cell membrane</location>
        <topology evidence="1">Multi-pass membrane protein</topology>
    </subcellularLocation>
</comment>
<evidence type="ECO:0000256" key="13">
    <source>
        <dbReference type="ARBA" id="ARBA00048694"/>
    </source>
</evidence>
<comment type="catalytic activity">
    <reaction evidence="13">
        <text>Ca(2+)(in) + ATP + H2O = Ca(2+)(out) + ADP + phosphate + H(+)</text>
        <dbReference type="Rhea" id="RHEA:18105"/>
        <dbReference type="ChEBI" id="CHEBI:15377"/>
        <dbReference type="ChEBI" id="CHEBI:15378"/>
        <dbReference type="ChEBI" id="CHEBI:29108"/>
        <dbReference type="ChEBI" id="CHEBI:30616"/>
        <dbReference type="ChEBI" id="CHEBI:43474"/>
        <dbReference type="ChEBI" id="CHEBI:456216"/>
        <dbReference type="EC" id="7.2.2.10"/>
    </reaction>
</comment>
<dbReference type="InterPro" id="IPR006068">
    <property type="entry name" value="ATPase_P-typ_cation-transptr_C"/>
</dbReference>
<evidence type="ECO:0000256" key="2">
    <source>
        <dbReference type="ARBA" id="ARBA00005675"/>
    </source>
</evidence>
<keyword evidence="5" id="KW-0406">Ion transport</keyword>
<keyword evidence="7" id="KW-0479">Metal-binding</keyword>
<feature type="transmembrane region" description="Helical" evidence="14">
    <location>
        <begin position="670"/>
        <end position="692"/>
    </location>
</feature>
<dbReference type="Gene3D" id="1.20.1110.10">
    <property type="entry name" value="Calcium-transporting ATPase, transmembrane domain"/>
    <property type="match status" value="1"/>
</dbReference>
<dbReference type="Gene3D" id="2.70.150.10">
    <property type="entry name" value="Calcium-transporting ATPase, cytoplasmic transduction domain A"/>
    <property type="match status" value="1"/>
</dbReference>
<feature type="transmembrane region" description="Helical" evidence="14">
    <location>
        <begin position="842"/>
        <end position="861"/>
    </location>
</feature>
<dbReference type="OrthoDB" id="9760364at2"/>
<dbReference type="PANTHER" id="PTHR42861">
    <property type="entry name" value="CALCIUM-TRANSPORTING ATPASE"/>
    <property type="match status" value="1"/>
</dbReference>
<keyword evidence="5" id="KW-0813">Transport</keyword>
<dbReference type="Pfam" id="PF00690">
    <property type="entry name" value="Cation_ATPase_N"/>
    <property type="match status" value="1"/>
</dbReference>
<evidence type="ECO:0000256" key="11">
    <source>
        <dbReference type="ARBA" id="ARBA00022989"/>
    </source>
</evidence>
<sequence length="882" mass="96264">MKFYRKSSEEVMEILDVSIDGLSEQEVQKRRLEHGYNKLDEAKGDTPIKVFMDQFKDFLVIMLILAAIISAALGKYESTIVVIFVVVLNAILGTVQHIKANNSINSLKALSSPVSKVLRDKMKKEIPSNELVVGDIIFFDAGDYISADARVIEAHSFQVNESSLTGESESVTKEIEAISQNDVSIGDMKNMVFSGSYVTYGRGVAVVTDTGMKTEIGKIASMLENAKARKTPLQETLDNFGKNLSIAILIISGIIFIIDILRDKAIIDSFMFAVALAVAAIPEALSSIVTIVLAFGTQKMSKSNAIVKKLNAVESLGSISVICSDKTGTLTQNKMKVQKLWVDNNIVDSDEATDQSLINKLIQFSVLCNDAIVSGDSNIGDPTEIALVNLGNEHNINEQVTRNAHPRIFELPFDSDRKMMSTVNAYENSKLMITKGAVDTIINKAHKILTSNGVEILNDEVKAKIKHDNNSLAKNGLRVLAFAYKEYKNESRPKLEDEDELIFMGMIAMMDPPRPESKKAVADCILAGIKPVMITGDHKITAIAIAKQIGIINDETEALEGHEIEKLTDDELYNIVENISVYARVSPEHKIRIVRAWQKKSMVVAMTGDGVNDAPALKQADVGVAMGITGTEVSKEAASMVLTDDNFATIVKAISSGRSIYVNIKNSIKFLLSGNAAGIFSVIFASVAGLAAPFAPVHLLFINLLTDSLPAIAIGLEPHDESIMKEKPRKRTDSIINKEFIKQVSTKGALIALVTMTAYYIGFSSGSHLVGSTMAFATLCLSRLFHSLNCRSKASVFKIGVLSNIYVILSIIVGSLMLLFVMNYPPLMTTFEVSKLDISQHLSVIGLSLIPLVAVQIYKLIKDNNSTSYEQMDKVNNLSDVA</sequence>
<dbReference type="Proteomes" id="UP000243406">
    <property type="component" value="Unassembled WGS sequence"/>
</dbReference>
<dbReference type="SFLD" id="SFLDS00003">
    <property type="entry name" value="Haloacid_Dehalogenase"/>
    <property type="match status" value="1"/>
</dbReference>
<dbReference type="Gene3D" id="3.40.1110.10">
    <property type="entry name" value="Calcium-transporting ATPase, cytoplasmic domain N"/>
    <property type="match status" value="1"/>
</dbReference>
<evidence type="ECO:0000256" key="9">
    <source>
        <dbReference type="ARBA" id="ARBA00022840"/>
    </source>
</evidence>
<dbReference type="SFLD" id="SFLDG00002">
    <property type="entry name" value="C1.7:_P-type_atpase_like"/>
    <property type="match status" value="1"/>
</dbReference>
<dbReference type="InterPro" id="IPR023298">
    <property type="entry name" value="ATPase_P-typ_TM_dom_sf"/>
</dbReference>
<dbReference type="Gene3D" id="3.40.50.1000">
    <property type="entry name" value="HAD superfamily/HAD-like"/>
    <property type="match status" value="1"/>
</dbReference>
<dbReference type="InterPro" id="IPR059000">
    <property type="entry name" value="ATPase_P-type_domA"/>
</dbReference>
<evidence type="ECO:0000256" key="7">
    <source>
        <dbReference type="ARBA" id="ARBA00022723"/>
    </source>
</evidence>
<evidence type="ECO:0000256" key="10">
    <source>
        <dbReference type="ARBA" id="ARBA00022967"/>
    </source>
</evidence>
<dbReference type="InterPro" id="IPR023214">
    <property type="entry name" value="HAD_sf"/>
</dbReference>
<keyword evidence="5" id="KW-0109">Calcium transport</keyword>
<dbReference type="SMART" id="SM00831">
    <property type="entry name" value="Cation_ATPase_N"/>
    <property type="match status" value="1"/>
</dbReference>
<proteinExistence type="inferred from homology"/>
<dbReference type="InterPro" id="IPR018303">
    <property type="entry name" value="ATPase_P-typ_P_site"/>
</dbReference>
<feature type="domain" description="Cation-transporting P-type ATPase N-terminal" evidence="15">
    <location>
        <begin position="2"/>
        <end position="75"/>
    </location>
</feature>
<dbReference type="FunFam" id="3.40.50.1000:FF:000001">
    <property type="entry name" value="Phospholipid-transporting ATPase IC"/>
    <property type="match status" value="1"/>
</dbReference>
<dbReference type="AlphaFoldDB" id="A0A1T4ZSB3"/>
<evidence type="ECO:0000256" key="6">
    <source>
        <dbReference type="ARBA" id="ARBA00022692"/>
    </source>
</evidence>
<dbReference type="SUPFAM" id="SSF81660">
    <property type="entry name" value="Metal cation-transporting ATPase, ATP-binding domain N"/>
    <property type="match status" value="1"/>
</dbReference>
<dbReference type="NCBIfam" id="TIGR01494">
    <property type="entry name" value="ATPase_P-type"/>
    <property type="match status" value="3"/>
</dbReference>
<evidence type="ECO:0000313" key="17">
    <source>
        <dbReference type="Proteomes" id="UP000243406"/>
    </source>
</evidence>
<feature type="transmembrane region" description="Helical" evidence="14">
    <location>
        <begin position="80"/>
        <end position="98"/>
    </location>
</feature>
<name>A0A1T4ZSB3_9FIRM</name>
<dbReference type="SUPFAM" id="SSF81653">
    <property type="entry name" value="Calcium ATPase, transduction domain A"/>
    <property type="match status" value="1"/>
</dbReference>
<dbReference type="RefSeq" id="WP_079588307.1">
    <property type="nucleotide sequence ID" value="NZ_FUYN01000001.1"/>
</dbReference>
<dbReference type="InterPro" id="IPR036412">
    <property type="entry name" value="HAD-like_sf"/>
</dbReference>
<dbReference type="PRINTS" id="PR00119">
    <property type="entry name" value="CATATPASE"/>
</dbReference>
<accession>A0A1T4ZSB3</accession>
<dbReference type="InterPro" id="IPR001757">
    <property type="entry name" value="P_typ_ATPase"/>
</dbReference>
<dbReference type="Pfam" id="PF00122">
    <property type="entry name" value="E1-E2_ATPase"/>
    <property type="match status" value="1"/>
</dbReference>
<dbReference type="InterPro" id="IPR023299">
    <property type="entry name" value="ATPase_P-typ_cyto_dom_N"/>
</dbReference>
<dbReference type="Pfam" id="PF08282">
    <property type="entry name" value="Hydrolase_3"/>
    <property type="match status" value="1"/>
</dbReference>
<dbReference type="GO" id="GO:0005388">
    <property type="term" value="F:P-type calcium transporter activity"/>
    <property type="evidence" value="ECO:0007669"/>
    <property type="project" value="UniProtKB-EC"/>
</dbReference>
<feature type="transmembrane region" description="Helical" evidence="14">
    <location>
        <begin position="797"/>
        <end position="822"/>
    </location>
</feature>
<evidence type="ECO:0000256" key="8">
    <source>
        <dbReference type="ARBA" id="ARBA00022741"/>
    </source>
</evidence>
<evidence type="ECO:0000313" key="16">
    <source>
        <dbReference type="EMBL" id="SKB25487.1"/>
    </source>
</evidence>
<evidence type="ECO:0000256" key="4">
    <source>
        <dbReference type="ARBA" id="ARBA00022475"/>
    </source>
</evidence>
<keyword evidence="17" id="KW-1185">Reference proteome</keyword>
<dbReference type="GO" id="GO:0016887">
    <property type="term" value="F:ATP hydrolysis activity"/>
    <property type="evidence" value="ECO:0007669"/>
    <property type="project" value="InterPro"/>
</dbReference>
<keyword evidence="8" id="KW-0547">Nucleotide-binding</keyword>
<dbReference type="GO" id="GO:0005524">
    <property type="term" value="F:ATP binding"/>
    <property type="evidence" value="ECO:0007669"/>
    <property type="project" value="UniProtKB-KW"/>
</dbReference>
<comment type="similarity">
    <text evidence="2">Belongs to the cation transport ATPase (P-type) (TC 3.A.3) family. Type IIA subfamily.</text>
</comment>
<dbReference type="InterPro" id="IPR004014">
    <property type="entry name" value="ATPase_P-typ_cation-transptr_N"/>
</dbReference>
<dbReference type="Pfam" id="PF00689">
    <property type="entry name" value="Cation_ATPase_C"/>
    <property type="match status" value="1"/>
</dbReference>
<dbReference type="FunFam" id="3.40.50.1000:FF:000028">
    <property type="entry name" value="Calcium-transporting P-type ATPase, putative"/>
    <property type="match status" value="1"/>
</dbReference>
<dbReference type="EMBL" id="FUYN01000001">
    <property type="protein sequence ID" value="SKB25487.1"/>
    <property type="molecule type" value="Genomic_DNA"/>
</dbReference>
<protein>
    <recommendedName>
        <fullName evidence="3">P-type Ca(2+) transporter</fullName>
        <ecNumber evidence="3">7.2.2.10</ecNumber>
    </recommendedName>
</protein>
<dbReference type="SUPFAM" id="SSF56784">
    <property type="entry name" value="HAD-like"/>
    <property type="match status" value="1"/>
</dbReference>
<keyword evidence="5" id="KW-0106">Calcium</keyword>
<evidence type="ECO:0000256" key="12">
    <source>
        <dbReference type="ARBA" id="ARBA00023136"/>
    </source>
</evidence>
<feature type="transmembrane region" description="Helical" evidence="14">
    <location>
        <begin position="58"/>
        <end position="74"/>
    </location>
</feature>
<evidence type="ECO:0000259" key="15">
    <source>
        <dbReference type="SMART" id="SM00831"/>
    </source>
</evidence>
<evidence type="ECO:0000256" key="14">
    <source>
        <dbReference type="SAM" id="Phobius"/>
    </source>
</evidence>
<feature type="transmembrane region" description="Helical" evidence="14">
    <location>
        <begin position="240"/>
        <end position="258"/>
    </location>
</feature>
<organism evidence="16 17">
    <name type="scientific">Acetoanaerobium noterae</name>
    <dbReference type="NCBI Taxonomy" id="745369"/>
    <lineage>
        <taxon>Bacteria</taxon>
        <taxon>Bacillati</taxon>
        <taxon>Bacillota</taxon>
        <taxon>Clostridia</taxon>
        <taxon>Peptostreptococcales</taxon>
        <taxon>Filifactoraceae</taxon>
        <taxon>Acetoanaerobium</taxon>
    </lineage>
</organism>
<dbReference type="InterPro" id="IPR008250">
    <property type="entry name" value="ATPase_P-typ_transduc_dom_A_sf"/>
</dbReference>
<keyword evidence="9" id="KW-0067">ATP-binding</keyword>
<dbReference type="SFLD" id="SFLDF00027">
    <property type="entry name" value="p-type_atpase"/>
    <property type="match status" value="1"/>
</dbReference>
<dbReference type="Pfam" id="PF13246">
    <property type="entry name" value="Cation_ATPase"/>
    <property type="match status" value="1"/>
</dbReference>
<dbReference type="GO" id="GO:0140352">
    <property type="term" value="P:export from cell"/>
    <property type="evidence" value="ECO:0007669"/>
    <property type="project" value="UniProtKB-ARBA"/>
</dbReference>
<keyword evidence="11 14" id="KW-1133">Transmembrane helix</keyword>
<gene>
    <name evidence="16" type="ORF">SAMN02745120_0310</name>
</gene>
<dbReference type="GO" id="GO:0046872">
    <property type="term" value="F:metal ion binding"/>
    <property type="evidence" value="ECO:0007669"/>
    <property type="project" value="UniProtKB-KW"/>
</dbReference>
<keyword evidence="10" id="KW-1278">Translocase</keyword>
<reference evidence="17" key="1">
    <citation type="submission" date="2017-02" db="EMBL/GenBank/DDBJ databases">
        <authorList>
            <person name="Varghese N."/>
            <person name="Submissions S."/>
        </authorList>
    </citation>
    <scope>NUCLEOTIDE SEQUENCE [LARGE SCALE GENOMIC DNA]</scope>
    <source>
        <strain evidence="17">ATCC 35199</strain>
    </source>
</reference>
<dbReference type="PRINTS" id="PR00120">
    <property type="entry name" value="HATPASE"/>
</dbReference>
<dbReference type="EC" id="7.2.2.10" evidence="3"/>